<dbReference type="AlphaFoldDB" id="A0AA38BRX8"/>
<protein>
    <recommendedName>
        <fullName evidence="6">Peptidase A1 domain-containing protein</fullName>
    </recommendedName>
</protein>
<dbReference type="Gene3D" id="2.40.70.10">
    <property type="entry name" value="Acid Proteases"/>
    <property type="match status" value="2"/>
</dbReference>
<dbReference type="PROSITE" id="PS51767">
    <property type="entry name" value="PEPTIDASE_A1"/>
    <property type="match status" value="1"/>
</dbReference>
<keyword evidence="8" id="KW-1185">Reference proteome</keyword>
<feature type="chain" id="PRO_5041380951" description="Peptidase A1 domain-containing protein" evidence="5">
    <location>
        <begin position="26"/>
        <end position="417"/>
    </location>
</feature>
<dbReference type="GO" id="GO:0004190">
    <property type="term" value="F:aspartic-type endopeptidase activity"/>
    <property type="evidence" value="ECO:0007669"/>
    <property type="project" value="InterPro"/>
</dbReference>
<dbReference type="PANTHER" id="PTHR47965">
    <property type="entry name" value="ASPARTYL PROTEASE-RELATED"/>
    <property type="match status" value="1"/>
</dbReference>
<feature type="signal peptide" evidence="5">
    <location>
        <begin position="1"/>
        <end position="25"/>
    </location>
</feature>
<dbReference type="InterPro" id="IPR032799">
    <property type="entry name" value="TAXi_C"/>
</dbReference>
<dbReference type="Pfam" id="PF14541">
    <property type="entry name" value="TAXi_C"/>
    <property type="match status" value="1"/>
</dbReference>
<organism evidence="7 8">
    <name type="scientific">Taxus chinensis</name>
    <name type="common">Chinese yew</name>
    <name type="synonym">Taxus wallichiana var. chinensis</name>
    <dbReference type="NCBI Taxonomy" id="29808"/>
    <lineage>
        <taxon>Eukaryota</taxon>
        <taxon>Viridiplantae</taxon>
        <taxon>Streptophyta</taxon>
        <taxon>Embryophyta</taxon>
        <taxon>Tracheophyta</taxon>
        <taxon>Spermatophyta</taxon>
        <taxon>Pinopsida</taxon>
        <taxon>Pinidae</taxon>
        <taxon>Conifers II</taxon>
        <taxon>Cupressales</taxon>
        <taxon>Taxaceae</taxon>
        <taxon>Taxus</taxon>
    </lineage>
</organism>
<dbReference type="GO" id="GO:0006508">
    <property type="term" value="P:proteolysis"/>
    <property type="evidence" value="ECO:0007669"/>
    <property type="project" value="InterPro"/>
</dbReference>
<proteinExistence type="inferred from homology"/>
<gene>
    <name evidence="7" type="ORF">KI387_032449</name>
</gene>
<evidence type="ECO:0000256" key="3">
    <source>
        <dbReference type="ARBA" id="ARBA00022525"/>
    </source>
</evidence>
<keyword evidence="3" id="KW-0964">Secreted</keyword>
<comment type="subcellular location">
    <subcellularLocation>
        <location evidence="1">Secreted</location>
        <location evidence="1">Extracellular space</location>
    </subcellularLocation>
</comment>
<evidence type="ECO:0000313" key="7">
    <source>
        <dbReference type="EMBL" id="KAH9288332.1"/>
    </source>
</evidence>
<dbReference type="FunFam" id="2.40.70.10:FF:000041">
    <property type="entry name" value="Basic 7S globulin"/>
    <property type="match status" value="1"/>
</dbReference>
<dbReference type="InterPro" id="IPR021109">
    <property type="entry name" value="Peptidase_aspartic_dom_sf"/>
</dbReference>
<dbReference type="InterPro" id="IPR033121">
    <property type="entry name" value="PEPTIDASE_A1"/>
</dbReference>
<dbReference type="InterPro" id="IPR032861">
    <property type="entry name" value="TAXi_N"/>
</dbReference>
<evidence type="ECO:0000256" key="4">
    <source>
        <dbReference type="ARBA" id="ARBA00022729"/>
    </source>
</evidence>
<accession>A0AA38BRX8</accession>
<comment type="similarity">
    <text evidence="2">Belongs to the peptidase A1 family.</text>
</comment>
<dbReference type="InterPro" id="IPR001461">
    <property type="entry name" value="Aspartic_peptidase_A1"/>
</dbReference>
<keyword evidence="4 5" id="KW-0732">Signal</keyword>
<dbReference type="Pfam" id="PF14543">
    <property type="entry name" value="TAXi_N"/>
    <property type="match status" value="1"/>
</dbReference>
<reference evidence="7 8" key="1">
    <citation type="journal article" date="2021" name="Nat. Plants">
        <title>The Taxus genome provides insights into paclitaxel biosynthesis.</title>
        <authorList>
            <person name="Xiong X."/>
            <person name="Gou J."/>
            <person name="Liao Q."/>
            <person name="Li Y."/>
            <person name="Zhou Q."/>
            <person name="Bi G."/>
            <person name="Li C."/>
            <person name="Du R."/>
            <person name="Wang X."/>
            <person name="Sun T."/>
            <person name="Guo L."/>
            <person name="Liang H."/>
            <person name="Lu P."/>
            <person name="Wu Y."/>
            <person name="Zhang Z."/>
            <person name="Ro D.K."/>
            <person name="Shang Y."/>
            <person name="Huang S."/>
            <person name="Yan J."/>
        </authorList>
    </citation>
    <scope>NUCLEOTIDE SEQUENCE [LARGE SCALE GENOMIC DNA]</scope>
    <source>
        <strain evidence="7">Ta-2019</strain>
    </source>
</reference>
<name>A0AA38BRX8_TAXCH</name>
<evidence type="ECO:0000256" key="2">
    <source>
        <dbReference type="ARBA" id="ARBA00007447"/>
    </source>
</evidence>
<feature type="domain" description="Peptidase A1" evidence="6">
    <location>
        <begin position="44"/>
        <end position="398"/>
    </location>
</feature>
<evidence type="ECO:0000256" key="5">
    <source>
        <dbReference type="SAM" id="SignalP"/>
    </source>
</evidence>
<evidence type="ECO:0000259" key="6">
    <source>
        <dbReference type="PROSITE" id="PS51767"/>
    </source>
</evidence>
<evidence type="ECO:0000313" key="8">
    <source>
        <dbReference type="Proteomes" id="UP000824469"/>
    </source>
</evidence>
<dbReference type="Proteomes" id="UP000824469">
    <property type="component" value="Unassembled WGS sequence"/>
</dbReference>
<comment type="caution">
    <text evidence="7">The sequence shown here is derived from an EMBL/GenBank/DDBJ whole genome shotgun (WGS) entry which is preliminary data.</text>
</comment>
<dbReference type="SUPFAM" id="SSF50630">
    <property type="entry name" value="Acid proteases"/>
    <property type="match status" value="1"/>
</dbReference>
<sequence length="417" mass="45193">MARLRLLLTTVAIVCIFFRQLPANAQRAKALVTPITKDVTNQRYTVEIQLKTPLQKQVLTLDLTADYAKVRCSKKSFISSTYTPVDCSDGICKSYEYSGCSICYSPTEPGCHNGTCVVPGVSGLELARDVAAVRSTRGSNPGPYVKAPGVVFACQDDARGPIGVAGMTSSSLALPAQLSLSLGITRKFAMCLPSSSTSRGALFFGSSPYVFLPPPGKDLSTRLVRTPLLKNNVYTDDYYIGLRGIHVDGVDVPFNKSTLHIDSQGRGGTRLETLVPYTQLSPQIYNSLVHVFTNVAKKMKMNLTRADPVDLFNTCFYSKGVGSTRVGPAVPTIDLVLQNNATWRLFGANSMVQVSDKVMCLGFTDVDLDPRTTVVIGSHQIEDNLLEFDLATSTLGLSSSLLFQQTTCSNFNFTSSK</sequence>
<evidence type="ECO:0000256" key="1">
    <source>
        <dbReference type="ARBA" id="ARBA00004239"/>
    </source>
</evidence>
<dbReference type="PANTHER" id="PTHR47965:SF22">
    <property type="entry name" value="EUKARYOTIC ASPARTYL PROTEASE FAMILY PROTEIN"/>
    <property type="match status" value="1"/>
</dbReference>
<dbReference type="GO" id="GO:0005576">
    <property type="term" value="C:extracellular region"/>
    <property type="evidence" value="ECO:0007669"/>
    <property type="project" value="UniProtKB-SubCell"/>
</dbReference>
<dbReference type="OMA" id="QSKFAIC"/>
<dbReference type="EMBL" id="JAHRHJ020003813">
    <property type="protein sequence ID" value="KAH9288332.1"/>
    <property type="molecule type" value="Genomic_DNA"/>
</dbReference>